<comment type="similarity">
    <text evidence="2">Belongs to the major facilitator superfamily. Proton-dependent oligopeptide transporter (POT/PTR) (TC 2.A.17) family.</text>
</comment>
<dbReference type="PANTHER" id="PTHR11654">
    <property type="entry name" value="OLIGOPEPTIDE TRANSPORTER-RELATED"/>
    <property type="match status" value="1"/>
</dbReference>
<keyword evidence="5 6" id="KW-0472">Membrane</keyword>
<comment type="caution">
    <text evidence="7">The sequence shown here is derived from an EMBL/GenBank/DDBJ whole genome shotgun (WGS) entry which is preliminary data.</text>
</comment>
<protein>
    <submittedName>
        <fullName evidence="7">Protein NRT1/ PTR FAMILY 6.3</fullName>
    </submittedName>
</protein>
<dbReference type="InterPro" id="IPR036259">
    <property type="entry name" value="MFS_trans_sf"/>
</dbReference>
<sequence length="515" mass="56121">MSLPITQGKTLPDAWDYTGKPAERSKSGGWASAAMILGVEGCERLTTLGIAVNLVTYLTETMHLGNATSATTVTNFLGTSFMLCLLGGFVADTFLGRYLTIGIFATVQATGVTILTISTVIPSLKPPKCTSDSATPCTQASGIQLIILYLALYMTALGTGGLKSSVSGFGSDQFDESDPEEKSRMTNFFNWVGGVSVGDQTVPLQEIAGEPIDPNCRCVCRCLKKRHLELPSDSSMLFEIDDAAEGLKKKKKQKLPRSKQFRFLDRAAINDPSFPETNKWNLATLTDVEEVKLVLRMLPIWATTIIFWTVYAQMTTFSVSSHNHGPSHREIPIPPASLTVFFVGSILITVPIYDRIIADCKKVLKNPQAAALTEIKRLRSASSHGLANHPSAQNPNERLLADPPVFASGGWGGLHIHRAARLLLKGVPKGMKTMSTGLFLSTLSLGFFVSSLLVTIVDKVTGTKHPWLPDNLNKGRLYDFYWLLVVLSCLNLVVTWFLQSGTCTRTRDLLSKGSN</sequence>
<keyword evidence="3 6" id="KW-0812">Transmembrane</keyword>
<accession>A0A6A3CE74</accession>
<feature type="transmembrane region" description="Helical" evidence="6">
    <location>
        <begin position="141"/>
        <end position="162"/>
    </location>
</feature>
<feature type="transmembrane region" description="Helical" evidence="6">
    <location>
        <begin position="293"/>
        <end position="311"/>
    </location>
</feature>
<reference evidence="7" key="1">
    <citation type="submission" date="2019-09" db="EMBL/GenBank/DDBJ databases">
        <title>Draft genome information of white flower Hibiscus syriacus.</title>
        <authorList>
            <person name="Kim Y.-M."/>
        </authorList>
    </citation>
    <scope>NUCLEOTIDE SEQUENCE [LARGE SCALE GENOMIC DNA]</scope>
    <source>
        <strain evidence="7">YM2019G1</strain>
    </source>
</reference>
<evidence type="ECO:0000256" key="6">
    <source>
        <dbReference type="SAM" id="Phobius"/>
    </source>
</evidence>
<name>A0A6A3CE74_HIBSY</name>
<proteinExistence type="inferred from homology"/>
<dbReference type="InterPro" id="IPR018456">
    <property type="entry name" value="PTR2_symporter_CS"/>
</dbReference>
<organism evidence="7 8">
    <name type="scientific">Hibiscus syriacus</name>
    <name type="common">Rose of Sharon</name>
    <dbReference type="NCBI Taxonomy" id="106335"/>
    <lineage>
        <taxon>Eukaryota</taxon>
        <taxon>Viridiplantae</taxon>
        <taxon>Streptophyta</taxon>
        <taxon>Embryophyta</taxon>
        <taxon>Tracheophyta</taxon>
        <taxon>Spermatophyta</taxon>
        <taxon>Magnoliopsida</taxon>
        <taxon>eudicotyledons</taxon>
        <taxon>Gunneridae</taxon>
        <taxon>Pentapetalae</taxon>
        <taxon>rosids</taxon>
        <taxon>malvids</taxon>
        <taxon>Malvales</taxon>
        <taxon>Malvaceae</taxon>
        <taxon>Malvoideae</taxon>
        <taxon>Hibiscus</taxon>
    </lineage>
</organism>
<dbReference type="GO" id="GO:0016020">
    <property type="term" value="C:membrane"/>
    <property type="evidence" value="ECO:0007669"/>
    <property type="project" value="UniProtKB-SubCell"/>
</dbReference>
<dbReference type="GO" id="GO:0006857">
    <property type="term" value="P:oligopeptide transport"/>
    <property type="evidence" value="ECO:0007669"/>
    <property type="project" value="InterPro"/>
</dbReference>
<dbReference type="SUPFAM" id="SSF103473">
    <property type="entry name" value="MFS general substrate transporter"/>
    <property type="match status" value="1"/>
</dbReference>
<dbReference type="Pfam" id="PF00854">
    <property type="entry name" value="PTR2"/>
    <property type="match status" value="2"/>
</dbReference>
<dbReference type="AlphaFoldDB" id="A0A6A3CE74"/>
<evidence type="ECO:0000256" key="1">
    <source>
        <dbReference type="ARBA" id="ARBA00004141"/>
    </source>
</evidence>
<comment type="subcellular location">
    <subcellularLocation>
        <location evidence="1">Membrane</location>
        <topology evidence="1">Multi-pass membrane protein</topology>
    </subcellularLocation>
</comment>
<feature type="transmembrane region" description="Helical" evidence="6">
    <location>
        <begin position="477"/>
        <end position="498"/>
    </location>
</feature>
<feature type="transmembrane region" description="Helical" evidence="6">
    <location>
        <begin position="438"/>
        <end position="457"/>
    </location>
</feature>
<dbReference type="InterPro" id="IPR000109">
    <property type="entry name" value="POT_fam"/>
</dbReference>
<evidence type="ECO:0000256" key="4">
    <source>
        <dbReference type="ARBA" id="ARBA00022989"/>
    </source>
</evidence>
<dbReference type="PROSITE" id="PS01022">
    <property type="entry name" value="PTR2_1"/>
    <property type="match status" value="1"/>
</dbReference>
<evidence type="ECO:0000256" key="2">
    <source>
        <dbReference type="ARBA" id="ARBA00005982"/>
    </source>
</evidence>
<keyword evidence="8" id="KW-1185">Reference proteome</keyword>
<evidence type="ECO:0000256" key="3">
    <source>
        <dbReference type="ARBA" id="ARBA00022692"/>
    </source>
</evidence>
<feature type="transmembrane region" description="Helical" evidence="6">
    <location>
        <begin position="331"/>
        <end position="353"/>
    </location>
</feature>
<dbReference type="EMBL" id="VEPZ02000306">
    <property type="protein sequence ID" value="KAE8727625.1"/>
    <property type="molecule type" value="Genomic_DNA"/>
</dbReference>
<dbReference type="Gene3D" id="1.20.1250.20">
    <property type="entry name" value="MFS general substrate transporter like domains"/>
    <property type="match status" value="2"/>
</dbReference>
<gene>
    <name evidence="7" type="ORF">F3Y22_tig00005411pilonHSYRG00001</name>
</gene>
<evidence type="ECO:0000256" key="5">
    <source>
        <dbReference type="ARBA" id="ARBA00023136"/>
    </source>
</evidence>
<feature type="transmembrane region" description="Helical" evidence="6">
    <location>
        <begin position="98"/>
        <end position="121"/>
    </location>
</feature>
<dbReference type="GO" id="GO:0022857">
    <property type="term" value="F:transmembrane transporter activity"/>
    <property type="evidence" value="ECO:0007669"/>
    <property type="project" value="InterPro"/>
</dbReference>
<feature type="transmembrane region" description="Helical" evidence="6">
    <location>
        <begin position="72"/>
        <end position="91"/>
    </location>
</feature>
<evidence type="ECO:0000313" key="8">
    <source>
        <dbReference type="Proteomes" id="UP000436088"/>
    </source>
</evidence>
<keyword evidence="4 6" id="KW-1133">Transmembrane helix</keyword>
<evidence type="ECO:0000313" key="7">
    <source>
        <dbReference type="EMBL" id="KAE8727625.1"/>
    </source>
</evidence>
<dbReference type="Proteomes" id="UP000436088">
    <property type="component" value="Unassembled WGS sequence"/>
</dbReference>